<dbReference type="GO" id="GO:0005643">
    <property type="term" value="C:nuclear pore"/>
    <property type="evidence" value="ECO:0007669"/>
    <property type="project" value="UniProtKB-SubCell"/>
</dbReference>
<feature type="compositionally biased region" description="Gly residues" evidence="8">
    <location>
        <begin position="478"/>
        <end position="494"/>
    </location>
</feature>
<keyword evidence="5" id="KW-0811">Translocation</keyword>
<dbReference type="EMBL" id="ML977141">
    <property type="protein sequence ID" value="KAF1990863.1"/>
    <property type="molecule type" value="Genomic_DNA"/>
</dbReference>
<accession>A0A6G1HCA2</accession>
<dbReference type="GO" id="GO:0015031">
    <property type="term" value="P:protein transport"/>
    <property type="evidence" value="ECO:0007669"/>
    <property type="project" value="UniProtKB-KW"/>
</dbReference>
<feature type="region of interest" description="Disordered" evidence="8">
    <location>
        <begin position="1"/>
        <end position="232"/>
    </location>
</feature>
<evidence type="ECO:0000256" key="5">
    <source>
        <dbReference type="ARBA" id="ARBA00023010"/>
    </source>
</evidence>
<dbReference type="PANTHER" id="PTHR13437">
    <property type="entry name" value="NUCLEOPORIN P58/P45 NUCLEOPORIN-LIKE PROTEIN 1"/>
    <property type="match status" value="1"/>
</dbReference>
<dbReference type="Pfam" id="PF13634">
    <property type="entry name" value="Nucleoporin_FG"/>
    <property type="match status" value="2"/>
</dbReference>
<feature type="compositionally biased region" description="Low complexity" evidence="8">
    <location>
        <begin position="89"/>
        <end position="100"/>
    </location>
</feature>
<keyword evidence="4" id="KW-0653">Protein transport</keyword>
<name>A0A6G1HCA2_9PEZI</name>
<evidence type="ECO:0000256" key="1">
    <source>
        <dbReference type="ARBA" id="ARBA00004567"/>
    </source>
</evidence>
<evidence type="ECO:0000256" key="4">
    <source>
        <dbReference type="ARBA" id="ARBA00022927"/>
    </source>
</evidence>
<evidence type="ECO:0008006" key="11">
    <source>
        <dbReference type="Google" id="ProtNLM"/>
    </source>
</evidence>
<keyword evidence="2" id="KW-0813">Transport</keyword>
<dbReference type="GO" id="GO:0017056">
    <property type="term" value="F:structural constituent of nuclear pore"/>
    <property type="evidence" value="ECO:0007669"/>
    <property type="project" value="InterPro"/>
</dbReference>
<gene>
    <name evidence="9" type="ORF">K402DRAFT_389760</name>
</gene>
<sequence length="500" mass="51411">MFNRSNSLSINTGASTGGGLFGGNNNNASTSQPTQSGGLFGGLGGANATQNTGGGLFGNTGQNNQQSTGGGLFGSTQNQTGGSGGGLFGASSTQNQNQSGSTGGGLFGSSTAQNQTGNTGGGLFGSSTTQNQSGGGGLFGSANQQASKPGLPSIVLSTPNASNSAPQSTSLFGASTANPQPSTGLFGSTQNQQNNNQSSLFSKSNTNSSSTQFPSLSLGQGMNSQQQPQTVPGVRIDMSQIKGTTRFNDLTPELQQQLEEIDAFIQQQTQFAAQIEARLVGHGEQITSLAPDVNVLTQKAELVELNWENDAQTIAELKKLSDAAREEAVMLMGGINILKLPNNLAPQRSAAGDDDKGGSSADLISYYNKKIDILAQRLKDYRSVQAQVEERLRTVEVHAITENESQILKRAGMGGLQQTAEEADMQEGDPSGMRELTESLSGFGAALSRVAQQIAEVRDRNTQMILGKAQELMNASGSGPGGSSAGGGGGGGVRVGSRLW</sequence>
<evidence type="ECO:0000313" key="10">
    <source>
        <dbReference type="Proteomes" id="UP000800041"/>
    </source>
</evidence>
<organism evidence="9 10">
    <name type="scientific">Aulographum hederae CBS 113979</name>
    <dbReference type="NCBI Taxonomy" id="1176131"/>
    <lineage>
        <taxon>Eukaryota</taxon>
        <taxon>Fungi</taxon>
        <taxon>Dikarya</taxon>
        <taxon>Ascomycota</taxon>
        <taxon>Pezizomycotina</taxon>
        <taxon>Dothideomycetes</taxon>
        <taxon>Pleosporomycetidae</taxon>
        <taxon>Aulographales</taxon>
        <taxon>Aulographaceae</taxon>
    </lineage>
</organism>
<evidence type="ECO:0000256" key="6">
    <source>
        <dbReference type="ARBA" id="ARBA00023132"/>
    </source>
</evidence>
<evidence type="ECO:0000313" key="9">
    <source>
        <dbReference type="EMBL" id="KAF1990863.1"/>
    </source>
</evidence>
<reference evidence="9" key="1">
    <citation type="journal article" date="2020" name="Stud. Mycol.">
        <title>101 Dothideomycetes genomes: a test case for predicting lifestyles and emergence of pathogens.</title>
        <authorList>
            <person name="Haridas S."/>
            <person name="Albert R."/>
            <person name="Binder M."/>
            <person name="Bloem J."/>
            <person name="Labutti K."/>
            <person name="Salamov A."/>
            <person name="Andreopoulos B."/>
            <person name="Baker S."/>
            <person name="Barry K."/>
            <person name="Bills G."/>
            <person name="Bluhm B."/>
            <person name="Cannon C."/>
            <person name="Castanera R."/>
            <person name="Culley D."/>
            <person name="Daum C."/>
            <person name="Ezra D."/>
            <person name="Gonzalez J."/>
            <person name="Henrissat B."/>
            <person name="Kuo A."/>
            <person name="Liang C."/>
            <person name="Lipzen A."/>
            <person name="Lutzoni F."/>
            <person name="Magnuson J."/>
            <person name="Mondo S."/>
            <person name="Nolan M."/>
            <person name="Ohm R."/>
            <person name="Pangilinan J."/>
            <person name="Park H.-J."/>
            <person name="Ramirez L."/>
            <person name="Alfaro M."/>
            <person name="Sun H."/>
            <person name="Tritt A."/>
            <person name="Yoshinaga Y."/>
            <person name="Zwiers L.-H."/>
            <person name="Turgeon B."/>
            <person name="Goodwin S."/>
            <person name="Spatafora J."/>
            <person name="Crous P."/>
            <person name="Grigoriev I."/>
        </authorList>
    </citation>
    <scope>NUCLEOTIDE SEQUENCE</scope>
    <source>
        <strain evidence="9">CBS 113979</strain>
    </source>
</reference>
<dbReference type="Pfam" id="PF21121">
    <property type="entry name" value="Nup49_C"/>
    <property type="match status" value="1"/>
</dbReference>
<comment type="subcellular location">
    <subcellularLocation>
        <location evidence="1">Nucleus</location>
        <location evidence="1">Nuclear pore complex</location>
    </subcellularLocation>
</comment>
<evidence type="ECO:0000256" key="8">
    <source>
        <dbReference type="SAM" id="MobiDB-lite"/>
    </source>
</evidence>
<keyword evidence="6" id="KW-0906">Nuclear pore complex</keyword>
<feature type="compositionally biased region" description="Polar residues" evidence="8">
    <location>
        <begin position="1"/>
        <end position="10"/>
    </location>
</feature>
<dbReference type="GO" id="GO:0008139">
    <property type="term" value="F:nuclear localization sequence binding"/>
    <property type="evidence" value="ECO:0007669"/>
    <property type="project" value="InterPro"/>
</dbReference>
<dbReference type="OrthoDB" id="2538017at2759"/>
<evidence type="ECO:0000256" key="7">
    <source>
        <dbReference type="ARBA" id="ARBA00023242"/>
    </source>
</evidence>
<keyword evidence="7" id="KW-0539">Nucleus</keyword>
<feature type="region of interest" description="Disordered" evidence="8">
    <location>
        <begin position="473"/>
        <end position="500"/>
    </location>
</feature>
<feature type="compositionally biased region" description="Low complexity" evidence="8">
    <location>
        <begin position="108"/>
        <end position="117"/>
    </location>
</feature>
<feature type="compositionally biased region" description="Polar residues" evidence="8">
    <location>
        <begin position="155"/>
        <end position="189"/>
    </location>
</feature>
<feature type="compositionally biased region" description="Polar residues" evidence="8">
    <location>
        <begin position="214"/>
        <end position="230"/>
    </location>
</feature>
<dbReference type="GO" id="GO:0051028">
    <property type="term" value="P:mRNA transport"/>
    <property type="evidence" value="ECO:0007669"/>
    <property type="project" value="UniProtKB-KW"/>
</dbReference>
<evidence type="ECO:0000256" key="3">
    <source>
        <dbReference type="ARBA" id="ARBA00022816"/>
    </source>
</evidence>
<keyword evidence="3" id="KW-0509">mRNA transport</keyword>
<dbReference type="InterPro" id="IPR024882">
    <property type="entry name" value="NUP58/p45/49"/>
</dbReference>
<proteinExistence type="predicted"/>
<evidence type="ECO:0000256" key="2">
    <source>
        <dbReference type="ARBA" id="ARBA00022448"/>
    </source>
</evidence>
<keyword evidence="10" id="KW-1185">Reference proteome</keyword>
<dbReference type="AlphaFoldDB" id="A0A6G1HCA2"/>
<dbReference type="InterPro" id="IPR025574">
    <property type="entry name" value="Nucleoporin_FG_rpt"/>
</dbReference>
<dbReference type="PANTHER" id="PTHR13437:SF2">
    <property type="entry name" value="NUCLEOPORIN P58_P45"/>
    <property type="match status" value="1"/>
</dbReference>
<feature type="compositionally biased region" description="Low complexity" evidence="8">
    <location>
        <begin position="190"/>
        <end position="213"/>
    </location>
</feature>
<protein>
    <recommendedName>
        <fullName evidence="11">Nucleoporin Nup54 alpha-helical domain-containing protein</fullName>
    </recommendedName>
</protein>
<dbReference type="Proteomes" id="UP000800041">
    <property type="component" value="Unassembled WGS sequence"/>
</dbReference>